<dbReference type="AlphaFoldDB" id="A0A1P8K6X2"/>
<proteinExistence type="predicted"/>
<feature type="domain" description="Zeta toxin" evidence="3">
    <location>
        <begin position="13"/>
        <end position="156"/>
    </location>
</feature>
<evidence type="ECO:0000259" key="3">
    <source>
        <dbReference type="Pfam" id="PF06414"/>
    </source>
</evidence>
<evidence type="ECO:0000256" key="2">
    <source>
        <dbReference type="ARBA" id="ARBA00022840"/>
    </source>
</evidence>
<reference evidence="4 5" key="1">
    <citation type="submission" date="2017-01" db="EMBL/GenBank/DDBJ databases">
        <authorList>
            <person name="Mah S.A."/>
            <person name="Swanson W.J."/>
            <person name="Moy G.W."/>
            <person name="Vacquier V.D."/>
        </authorList>
    </citation>
    <scope>NUCLEOTIDE SEQUENCE [LARGE SCALE GENOMIC DNA]</scope>
    <source>
        <strain evidence="4 5">DSM 22694</strain>
    </source>
</reference>
<protein>
    <recommendedName>
        <fullName evidence="3">Zeta toxin domain-containing protein</fullName>
    </recommendedName>
</protein>
<dbReference type="GO" id="GO:0016301">
    <property type="term" value="F:kinase activity"/>
    <property type="evidence" value="ECO:0007669"/>
    <property type="project" value="InterPro"/>
</dbReference>
<keyword evidence="5" id="KW-1185">Reference proteome</keyword>
<dbReference type="SUPFAM" id="SSF52540">
    <property type="entry name" value="P-loop containing nucleoside triphosphate hydrolases"/>
    <property type="match status" value="1"/>
</dbReference>
<gene>
    <name evidence="4" type="ORF">RS694_03415</name>
</gene>
<dbReference type="InterPro" id="IPR010488">
    <property type="entry name" value="Zeta_toxin_domain"/>
</dbReference>
<evidence type="ECO:0000256" key="1">
    <source>
        <dbReference type="ARBA" id="ARBA00022741"/>
    </source>
</evidence>
<dbReference type="eggNOG" id="COG4185">
    <property type="taxonomic scope" value="Bacteria"/>
</dbReference>
<dbReference type="Pfam" id="PF06414">
    <property type="entry name" value="Zeta_toxin"/>
    <property type="match status" value="1"/>
</dbReference>
<evidence type="ECO:0000313" key="4">
    <source>
        <dbReference type="EMBL" id="APW41691.1"/>
    </source>
</evidence>
<sequence>MAPAATPRKRRGKTKPVFYLLAGPNGAGKSTLYRALVLAGTIAPDIAFVNADVYETTHLRHITEVGARSEQARQWADTRRTELLAAGQSFVSETVFSHASKLQLIESAQAQGFFVMLLVVALDQPERLLARVAQRVAEGGHPVPADRILERYPRTLAHLTDAVRLADAAVLYDSHDATPPDTLTAVALCKGDWTKELVQPLPAWAQQVLWSQTGH</sequence>
<dbReference type="KEGG" id="rsb:RS694_03415"/>
<dbReference type="PANTHER" id="PTHR39206">
    <property type="entry name" value="SLL8004 PROTEIN"/>
    <property type="match status" value="1"/>
</dbReference>
<accession>A0A1P8K6X2</accession>
<dbReference type="STRING" id="1484693.RS694_03415"/>
<keyword evidence="2" id="KW-0067">ATP-binding</keyword>
<dbReference type="PANTHER" id="PTHR39206:SF1">
    <property type="entry name" value="SLL8004 PROTEIN"/>
    <property type="match status" value="1"/>
</dbReference>
<dbReference type="RefSeq" id="WP_051391714.1">
    <property type="nucleotide sequence ID" value="NZ_CP019239.1"/>
</dbReference>
<keyword evidence="1" id="KW-0547">Nucleotide-binding</keyword>
<dbReference type="Proteomes" id="UP000186110">
    <property type="component" value="Chromosome"/>
</dbReference>
<dbReference type="Gene3D" id="3.40.50.300">
    <property type="entry name" value="P-loop containing nucleotide triphosphate hydrolases"/>
    <property type="match status" value="1"/>
</dbReference>
<organism evidence="4 5">
    <name type="scientific">Rhodoferax saidenbachensis</name>
    <dbReference type="NCBI Taxonomy" id="1484693"/>
    <lineage>
        <taxon>Bacteria</taxon>
        <taxon>Pseudomonadati</taxon>
        <taxon>Pseudomonadota</taxon>
        <taxon>Betaproteobacteria</taxon>
        <taxon>Burkholderiales</taxon>
        <taxon>Comamonadaceae</taxon>
        <taxon>Rhodoferax</taxon>
    </lineage>
</organism>
<evidence type="ECO:0000313" key="5">
    <source>
        <dbReference type="Proteomes" id="UP000186110"/>
    </source>
</evidence>
<dbReference type="InterPro" id="IPR027417">
    <property type="entry name" value="P-loop_NTPase"/>
</dbReference>
<dbReference type="GO" id="GO:0005524">
    <property type="term" value="F:ATP binding"/>
    <property type="evidence" value="ECO:0007669"/>
    <property type="project" value="UniProtKB-KW"/>
</dbReference>
<dbReference type="EMBL" id="CP019239">
    <property type="protein sequence ID" value="APW41691.1"/>
    <property type="molecule type" value="Genomic_DNA"/>
</dbReference>
<name>A0A1P8K6X2_9BURK</name>